<organism evidence="2 3">
    <name type="scientific">Prunus dulcis</name>
    <name type="common">Almond</name>
    <name type="synonym">Amygdalus dulcis</name>
    <dbReference type="NCBI Taxonomy" id="3755"/>
    <lineage>
        <taxon>Eukaryota</taxon>
        <taxon>Viridiplantae</taxon>
        <taxon>Streptophyta</taxon>
        <taxon>Embryophyta</taxon>
        <taxon>Tracheophyta</taxon>
        <taxon>Spermatophyta</taxon>
        <taxon>Magnoliopsida</taxon>
        <taxon>eudicotyledons</taxon>
        <taxon>Gunneridae</taxon>
        <taxon>Pentapetalae</taxon>
        <taxon>rosids</taxon>
        <taxon>fabids</taxon>
        <taxon>Rosales</taxon>
        <taxon>Rosaceae</taxon>
        <taxon>Amygdaloideae</taxon>
        <taxon>Amygdaleae</taxon>
        <taxon>Prunus</taxon>
    </lineage>
</organism>
<evidence type="ECO:0000256" key="1">
    <source>
        <dbReference type="SAM" id="MobiDB-lite"/>
    </source>
</evidence>
<evidence type="ECO:0000313" key="3">
    <source>
        <dbReference type="Proteomes" id="UP001054821"/>
    </source>
</evidence>
<dbReference type="AlphaFoldDB" id="A0AAD4UTT0"/>
<reference evidence="2 3" key="1">
    <citation type="journal article" date="2022" name="G3 (Bethesda)">
        <title>Whole-genome sequence and methylome profiling of the almond [Prunus dulcis (Mill.) D.A. Webb] cultivar 'Nonpareil'.</title>
        <authorList>
            <person name="D'Amico-Willman K.M."/>
            <person name="Ouma W.Z."/>
            <person name="Meulia T."/>
            <person name="Sideli G.M."/>
            <person name="Gradziel T.M."/>
            <person name="Fresnedo-Ramirez J."/>
        </authorList>
    </citation>
    <scope>NUCLEOTIDE SEQUENCE [LARGE SCALE GENOMIC DNA]</scope>
    <source>
        <strain evidence="2">Clone GOH B32 T37-40</strain>
    </source>
</reference>
<accession>A0AAD4UTT0</accession>
<feature type="compositionally biased region" description="Basic and acidic residues" evidence="1">
    <location>
        <begin position="83"/>
        <end position="95"/>
    </location>
</feature>
<evidence type="ECO:0000313" key="2">
    <source>
        <dbReference type="EMBL" id="KAI5312855.1"/>
    </source>
</evidence>
<sequence>MVPHARRIGTPVYRRPYPENFDQEEFPKGFKFRILHYFSEMGSNQPLNTSTDSQPKLRPELASYGASLPRPILFTGAVSLDGRLGEDKPKAKDSTKPSGPRTTAVHAVDIEDIDSEERGDKVYLEEEEESARNAVQDLIDWKILKFPEKATMGVDQNPFPNAQVNMVNGNFPMPDQRRPRLDWVGSAKAATERRAREIPADPKAKGKAKMYPEVTKVLETKVSTKEEPLKAIVLCSRCQCEVTLEVVPPKPNEPTKEPTKG</sequence>
<dbReference type="Proteomes" id="UP001054821">
    <property type="component" value="Chromosome 8"/>
</dbReference>
<comment type="caution">
    <text evidence="2">The sequence shown here is derived from an EMBL/GenBank/DDBJ whole genome shotgun (WGS) entry which is preliminary data.</text>
</comment>
<dbReference type="EMBL" id="JAJFAZ020000008">
    <property type="protein sequence ID" value="KAI5312855.1"/>
    <property type="molecule type" value="Genomic_DNA"/>
</dbReference>
<name>A0AAD4UTT0_PRUDU</name>
<gene>
    <name evidence="2" type="ORF">L3X38_042029</name>
</gene>
<feature type="region of interest" description="Disordered" evidence="1">
    <location>
        <begin position="83"/>
        <end position="103"/>
    </location>
</feature>
<proteinExistence type="predicted"/>
<keyword evidence="3" id="KW-1185">Reference proteome</keyword>
<protein>
    <submittedName>
        <fullName evidence="2">Uncharacterized protein</fullName>
    </submittedName>
</protein>